<evidence type="ECO:0000256" key="1">
    <source>
        <dbReference type="ARBA" id="ARBA00010609"/>
    </source>
</evidence>
<feature type="domain" description="Plastocyanin-like" evidence="7">
    <location>
        <begin position="197"/>
        <end position="225"/>
    </location>
</feature>
<dbReference type="STRING" id="27349.A0A0L6U5Y0"/>
<organism evidence="8 9">
    <name type="scientific">Puccinia sorghi</name>
    <dbReference type="NCBI Taxonomy" id="27349"/>
    <lineage>
        <taxon>Eukaryota</taxon>
        <taxon>Fungi</taxon>
        <taxon>Dikarya</taxon>
        <taxon>Basidiomycota</taxon>
        <taxon>Pucciniomycotina</taxon>
        <taxon>Pucciniomycetes</taxon>
        <taxon>Pucciniales</taxon>
        <taxon>Pucciniaceae</taxon>
        <taxon>Puccinia</taxon>
    </lineage>
</organism>
<feature type="domain" description="Plastocyanin-like" evidence="6">
    <location>
        <begin position="403"/>
        <end position="563"/>
    </location>
</feature>
<dbReference type="Proteomes" id="UP000037035">
    <property type="component" value="Unassembled WGS sequence"/>
</dbReference>
<comment type="similarity">
    <text evidence="1">Belongs to the multicopper oxidase family.</text>
</comment>
<keyword evidence="2" id="KW-0186">Copper</keyword>
<evidence type="ECO:0008006" key="10">
    <source>
        <dbReference type="Google" id="ProtNLM"/>
    </source>
</evidence>
<dbReference type="VEuPathDB" id="FungiDB:VP01_970g2"/>
<dbReference type="InterPro" id="IPR008972">
    <property type="entry name" value="Cupredoxin"/>
</dbReference>
<protein>
    <recommendedName>
        <fullName evidence="10">Plastocyanin-like domain-containing protein</fullName>
    </recommendedName>
</protein>
<accession>A0A0L6U5Y0</accession>
<dbReference type="InterPro" id="IPR011707">
    <property type="entry name" value="Cu-oxidase-like_N"/>
</dbReference>
<name>A0A0L6U5Y0_9BASI</name>
<dbReference type="Gene3D" id="2.60.40.420">
    <property type="entry name" value="Cupredoxins - blue copper proteins"/>
    <property type="match status" value="2"/>
</dbReference>
<gene>
    <name evidence="8" type="ORF">VP01_970g2</name>
</gene>
<dbReference type="SUPFAM" id="SSF49503">
    <property type="entry name" value="Cupredoxins"/>
    <property type="match status" value="2"/>
</dbReference>
<evidence type="ECO:0000256" key="5">
    <source>
        <dbReference type="SAM" id="SignalP"/>
    </source>
</evidence>
<dbReference type="GO" id="GO:0016491">
    <property type="term" value="F:oxidoreductase activity"/>
    <property type="evidence" value="ECO:0007669"/>
    <property type="project" value="UniProtKB-ARBA"/>
</dbReference>
<evidence type="ECO:0000259" key="6">
    <source>
        <dbReference type="Pfam" id="PF00394"/>
    </source>
</evidence>
<feature type="chain" id="PRO_5005567669" description="Plastocyanin-like domain-containing protein" evidence="5">
    <location>
        <begin position="22"/>
        <end position="881"/>
    </location>
</feature>
<dbReference type="Pfam" id="PF00394">
    <property type="entry name" value="Cu-oxidase"/>
    <property type="match status" value="1"/>
</dbReference>
<evidence type="ECO:0000259" key="7">
    <source>
        <dbReference type="Pfam" id="PF07732"/>
    </source>
</evidence>
<evidence type="ECO:0000313" key="8">
    <source>
        <dbReference type="EMBL" id="KNZ43919.1"/>
    </source>
</evidence>
<sequence>MNIGVLSILHILLILIKLGAGASRVKSHNVVDYESASSSTTLLMSNSSSTHTEISDQHAFRHDLGAEDIFSTKAPVRFNQPDLVLSPNHIITDRPRTLNYTFVKPNGRPRWIFEVHMIIINLQQLILLECEWLTMAPFLFVFVSYIRSMLVINGQYPGPLIEVCPHNLSCLLPRKDLPSSLLPHLHPYETTGGVVFIRIQANEGDTLNVLVVNRMTYPVSIHWHGKYLLYLYPKYEPLRVDWNGYFGRHSSEGQSLGVLSHCIDGKRNYNNKNLLTILRKLTPLLERWMAFQIPNNLSGVTECPIQPGVSFLYSFTIRGQFGTFCNQTAIGPGMETNSSQLCLHLKKKAHTRNLKADGIVGPLIVHSTRDPLIATTLFYHDSHLPAFHRLKLIKNSSFPHVLFFHSDWYHEPRLGFISTSTYILGEQLSTRGYNGSFAAPSPNSALLNGVGYFDCARYAGRNGRRCSTRTTPLELRVRPNAKTRLRLIQASSHALFRVSVDNHLLDIIEADATPVQNRQHRERVQIHGGERYSVVLNTANDREGDSFYLRAAIDTDCRKSFAPGMDTPSGNTARAVIRVTKSEKSETSGGSRGAMPRDSDWPTSSVGTCYDVDSALLTPRMRPPPLTAVVGRVFFSVSFGTIVVADQPPTSTRRVLGRFFVDNTTYTGERTHHLHHLNRSTSSSCVTRFQRPLLHHMLKGGQGWLNASDVAYETLPTPGVWDIVINNLDVAREHPFHLRESGLALLALWHEVKESWTSLRRGRSNTTRRPRCAETCKLSVGMDDKQESDPSQPMIPLFILVTRTDMCYQETRTMFLTGMNNVHTDYDGSESVRDQPRGVVLPLPSWLASGRRFRWRRRLTARSARSDYIASCESSALSKPE</sequence>
<dbReference type="OrthoDB" id="2121828at2759"/>
<evidence type="ECO:0000256" key="4">
    <source>
        <dbReference type="SAM" id="MobiDB-lite"/>
    </source>
</evidence>
<dbReference type="GO" id="GO:0005507">
    <property type="term" value="F:copper ion binding"/>
    <property type="evidence" value="ECO:0007669"/>
    <property type="project" value="InterPro"/>
</dbReference>
<feature type="signal peptide" evidence="5">
    <location>
        <begin position="1"/>
        <end position="21"/>
    </location>
</feature>
<dbReference type="EMBL" id="LAVV01015392">
    <property type="protein sequence ID" value="KNZ43919.1"/>
    <property type="molecule type" value="Genomic_DNA"/>
</dbReference>
<reference evidence="8 9" key="1">
    <citation type="submission" date="2015-08" db="EMBL/GenBank/DDBJ databases">
        <title>Next Generation Sequencing and Analysis of the Genome of Puccinia sorghi L Schw, the Causal Agent of Maize Common Rust.</title>
        <authorList>
            <person name="Rochi L."/>
            <person name="Burguener G."/>
            <person name="Darino M."/>
            <person name="Turjanski A."/>
            <person name="Kreff E."/>
            <person name="Dieguez M.J."/>
            <person name="Sacco F."/>
        </authorList>
    </citation>
    <scope>NUCLEOTIDE SEQUENCE [LARGE SCALE GENOMIC DNA]</scope>
    <source>
        <strain evidence="8 9">RO10H11247</strain>
    </source>
</reference>
<keyword evidence="9" id="KW-1185">Reference proteome</keyword>
<comment type="caution">
    <text evidence="8">The sequence shown here is derived from an EMBL/GenBank/DDBJ whole genome shotgun (WGS) entry which is preliminary data.</text>
</comment>
<feature type="region of interest" description="Disordered" evidence="4">
    <location>
        <begin position="580"/>
        <end position="602"/>
    </location>
</feature>
<dbReference type="Pfam" id="PF07732">
    <property type="entry name" value="Cu-oxidase_3"/>
    <property type="match status" value="1"/>
</dbReference>
<evidence type="ECO:0000313" key="9">
    <source>
        <dbReference type="Proteomes" id="UP000037035"/>
    </source>
</evidence>
<dbReference type="AlphaFoldDB" id="A0A0L6U5Y0"/>
<keyword evidence="5" id="KW-0732">Signal</keyword>
<proteinExistence type="inferred from homology"/>
<evidence type="ECO:0000256" key="2">
    <source>
        <dbReference type="ARBA" id="ARBA00023008"/>
    </source>
</evidence>
<dbReference type="PANTHER" id="PTHR11709:SF414">
    <property type="entry name" value="ADR239WP"/>
    <property type="match status" value="1"/>
</dbReference>
<dbReference type="InterPro" id="IPR001117">
    <property type="entry name" value="Cu-oxidase_2nd"/>
</dbReference>
<dbReference type="PANTHER" id="PTHR11709">
    <property type="entry name" value="MULTI-COPPER OXIDASE"/>
    <property type="match status" value="1"/>
</dbReference>
<dbReference type="InterPro" id="IPR045087">
    <property type="entry name" value="Cu-oxidase_fam"/>
</dbReference>
<evidence type="ECO:0000256" key="3">
    <source>
        <dbReference type="ARBA" id="ARBA00023180"/>
    </source>
</evidence>
<keyword evidence="3" id="KW-0325">Glycoprotein</keyword>